<dbReference type="GO" id="GO:0005829">
    <property type="term" value="C:cytosol"/>
    <property type="evidence" value="ECO:0007669"/>
    <property type="project" value="TreeGrafter"/>
</dbReference>
<dbReference type="PANTHER" id="PTHR30456">
    <property type="entry name" value="PYRIDOXINE 5'-PHOSPHATE SYNTHASE"/>
    <property type="match status" value="1"/>
</dbReference>
<dbReference type="GO" id="GO:0004519">
    <property type="term" value="F:endonuclease activity"/>
    <property type="evidence" value="ECO:0007669"/>
    <property type="project" value="UniProtKB-KW"/>
</dbReference>
<dbReference type="InterPro" id="IPR020549">
    <property type="entry name" value="YbeY_CS"/>
</dbReference>
<keyword evidence="8" id="KW-0378">Hydrolase</keyword>
<evidence type="ECO:0000256" key="6">
    <source>
        <dbReference type="ARBA" id="ARBA00022723"/>
    </source>
</evidence>
<dbReference type="Pfam" id="PF02130">
    <property type="entry name" value="YbeY"/>
    <property type="match status" value="1"/>
</dbReference>
<evidence type="ECO:0000256" key="4">
    <source>
        <dbReference type="ARBA" id="ARBA00022679"/>
    </source>
</evidence>
<organism evidence="11">
    <name type="scientific">hydrothermal vent metagenome</name>
    <dbReference type="NCBI Taxonomy" id="652676"/>
    <lineage>
        <taxon>unclassified sequences</taxon>
        <taxon>metagenomes</taxon>
        <taxon>ecological metagenomes</taxon>
    </lineage>
</organism>
<dbReference type="InterPro" id="IPR023091">
    <property type="entry name" value="MetalPrtase_cat_dom_sf_prd"/>
</dbReference>
<evidence type="ECO:0000256" key="5">
    <source>
        <dbReference type="ARBA" id="ARBA00022722"/>
    </source>
</evidence>
<evidence type="ECO:0000256" key="10">
    <source>
        <dbReference type="ARBA" id="ARBA00023096"/>
    </source>
</evidence>
<dbReference type="GO" id="GO:0006364">
    <property type="term" value="P:rRNA processing"/>
    <property type="evidence" value="ECO:0007669"/>
    <property type="project" value="InterPro"/>
</dbReference>
<reference evidence="11" key="1">
    <citation type="submission" date="2018-06" db="EMBL/GenBank/DDBJ databases">
        <authorList>
            <person name="Zhirakovskaya E."/>
        </authorList>
    </citation>
    <scope>NUCLEOTIDE SEQUENCE</scope>
</reference>
<dbReference type="EC" id="2.6.99.2" evidence="11"/>
<dbReference type="GO" id="GO:0004222">
    <property type="term" value="F:metalloendopeptidase activity"/>
    <property type="evidence" value="ECO:0007669"/>
    <property type="project" value="InterPro"/>
</dbReference>
<dbReference type="NCBIfam" id="NF003627">
    <property type="entry name" value="PRK05265.1-5"/>
    <property type="match status" value="1"/>
</dbReference>
<accession>A0A3B0W879</accession>
<keyword evidence="7" id="KW-0255">Endonuclease</keyword>
<keyword evidence="9" id="KW-0862">Zinc</keyword>
<keyword evidence="10" id="KW-0664">Pyridoxine biosynthesis</keyword>
<sequence>MAVLLRNDSGRKLRARTLAGICRRLLRLCGQEGSELSVVFTNDPAIRALNSQYRKRDKATNVLSFPQQEGVPNNGLMLGDIVVSVDTAAREAREHGQSLHTRLQKLLIHGLVHLLGMDHERSTAEARLMRRREEELYQQLRMKERRMPHLAINVDHIATLRQARGINEPDPVLAAGICELAGACGIVAHLREDRRHMQDRDIRLLRQTVKTKLNMEMGAAPEIISIALDIHPDMVTLVPEKRRELTTEGGLDVAGQHKKISRVIKDMHQDNIPVSLFIDPDQNQVQAALEAGADFVEIHTGRYCDAENEDERNREFDLAAEAALFAYNQGLRVNAGHGLNYQTTARIAALDSIEELSIGHAVMARAIIVGLAEAVREMAAIIRQAAL</sequence>
<gene>
    <name evidence="11" type="ORF">MNBD_DELTA03-1334</name>
</gene>
<protein>
    <submittedName>
        <fullName evidence="11">Pyridoxine 5'-phosphate synthase</fullName>
        <ecNumber evidence="11">2.6.99.2</ecNumber>
    </submittedName>
</protein>
<dbReference type="HAMAP" id="MF_00279">
    <property type="entry name" value="PdxJ"/>
    <property type="match status" value="1"/>
</dbReference>
<keyword evidence="6" id="KW-0479">Metal-binding</keyword>
<dbReference type="GO" id="GO:0046872">
    <property type="term" value="F:metal ion binding"/>
    <property type="evidence" value="ECO:0007669"/>
    <property type="project" value="UniProtKB-KW"/>
</dbReference>
<evidence type="ECO:0000256" key="8">
    <source>
        <dbReference type="ARBA" id="ARBA00022801"/>
    </source>
</evidence>
<dbReference type="NCBIfam" id="TIGR00559">
    <property type="entry name" value="pdxJ"/>
    <property type="match status" value="1"/>
</dbReference>
<dbReference type="PANTHER" id="PTHR30456:SF0">
    <property type="entry name" value="PYRIDOXINE 5'-PHOSPHATE SYNTHASE"/>
    <property type="match status" value="1"/>
</dbReference>
<evidence type="ECO:0000256" key="7">
    <source>
        <dbReference type="ARBA" id="ARBA00022759"/>
    </source>
</evidence>
<evidence type="ECO:0000256" key="1">
    <source>
        <dbReference type="ARBA" id="ARBA00001947"/>
    </source>
</evidence>
<evidence type="ECO:0000256" key="3">
    <source>
        <dbReference type="ARBA" id="ARBA00022490"/>
    </source>
</evidence>
<dbReference type="SUPFAM" id="SSF55486">
    <property type="entry name" value="Metalloproteases ('zincins'), catalytic domain"/>
    <property type="match status" value="1"/>
</dbReference>
<proteinExistence type="inferred from homology"/>
<evidence type="ECO:0000256" key="9">
    <source>
        <dbReference type="ARBA" id="ARBA00022833"/>
    </source>
</evidence>
<dbReference type="SUPFAM" id="SSF63892">
    <property type="entry name" value="Pyridoxine 5'-phosphate synthase"/>
    <property type="match status" value="1"/>
</dbReference>
<dbReference type="CDD" id="cd00003">
    <property type="entry name" value="PNPsynthase"/>
    <property type="match status" value="1"/>
</dbReference>
<comment type="similarity">
    <text evidence="2">Belongs to the endoribonuclease YbeY family.</text>
</comment>
<dbReference type="NCBIfam" id="TIGR00043">
    <property type="entry name" value="rRNA maturation RNase YbeY"/>
    <property type="match status" value="1"/>
</dbReference>
<dbReference type="InterPro" id="IPR036130">
    <property type="entry name" value="Pyridoxine-5'_phos_synth"/>
</dbReference>
<dbReference type="GO" id="GO:0033856">
    <property type="term" value="F:pyridoxine 5'-phosphate synthase activity"/>
    <property type="evidence" value="ECO:0007669"/>
    <property type="project" value="UniProtKB-EC"/>
</dbReference>
<dbReference type="HAMAP" id="MF_00009">
    <property type="entry name" value="Endoribonucl_YbeY"/>
    <property type="match status" value="1"/>
</dbReference>
<name>A0A3B0W879_9ZZZZ</name>
<dbReference type="Pfam" id="PF03740">
    <property type="entry name" value="PdxJ"/>
    <property type="match status" value="1"/>
</dbReference>
<dbReference type="Gene3D" id="3.20.20.70">
    <property type="entry name" value="Aldolase class I"/>
    <property type="match status" value="1"/>
</dbReference>
<keyword evidence="5" id="KW-0540">Nuclease</keyword>
<dbReference type="AlphaFoldDB" id="A0A3B0W879"/>
<dbReference type="PROSITE" id="PS01306">
    <property type="entry name" value="UPF0054"/>
    <property type="match status" value="1"/>
</dbReference>
<dbReference type="InterPro" id="IPR013785">
    <property type="entry name" value="Aldolase_TIM"/>
</dbReference>
<dbReference type="InterPro" id="IPR002036">
    <property type="entry name" value="YbeY"/>
</dbReference>
<evidence type="ECO:0000313" key="11">
    <source>
        <dbReference type="EMBL" id="VAW39904.1"/>
    </source>
</evidence>
<comment type="cofactor">
    <cofactor evidence="1">
        <name>Zn(2+)</name>
        <dbReference type="ChEBI" id="CHEBI:29105"/>
    </cofactor>
</comment>
<evidence type="ECO:0000256" key="2">
    <source>
        <dbReference type="ARBA" id="ARBA00010875"/>
    </source>
</evidence>
<dbReference type="GO" id="GO:0008615">
    <property type="term" value="P:pyridoxine biosynthetic process"/>
    <property type="evidence" value="ECO:0007669"/>
    <property type="project" value="UniProtKB-KW"/>
</dbReference>
<keyword evidence="3" id="KW-0963">Cytoplasm</keyword>
<dbReference type="Gene3D" id="3.40.390.30">
    <property type="entry name" value="Metalloproteases ('zincins'), catalytic domain"/>
    <property type="match status" value="1"/>
</dbReference>
<dbReference type="InterPro" id="IPR004569">
    <property type="entry name" value="PyrdxlP_synth_PdxJ"/>
</dbReference>
<dbReference type="NCBIfam" id="NF003625">
    <property type="entry name" value="PRK05265.1-3"/>
    <property type="match status" value="1"/>
</dbReference>
<dbReference type="EMBL" id="UOEX01000306">
    <property type="protein sequence ID" value="VAW39904.1"/>
    <property type="molecule type" value="Genomic_DNA"/>
</dbReference>
<keyword evidence="4 11" id="KW-0808">Transferase</keyword>